<dbReference type="GO" id="GO:0030170">
    <property type="term" value="F:pyridoxal phosphate binding"/>
    <property type="evidence" value="ECO:0007669"/>
    <property type="project" value="InterPro"/>
</dbReference>
<dbReference type="InterPro" id="IPR050596">
    <property type="entry name" value="AspAT/PAT-like"/>
</dbReference>
<organism evidence="7 8">
    <name type="scientific">Acanthaster planci</name>
    <name type="common">Crown-of-thorns starfish</name>
    <dbReference type="NCBI Taxonomy" id="133434"/>
    <lineage>
        <taxon>Eukaryota</taxon>
        <taxon>Metazoa</taxon>
        <taxon>Echinodermata</taxon>
        <taxon>Eleutherozoa</taxon>
        <taxon>Asterozoa</taxon>
        <taxon>Asteroidea</taxon>
        <taxon>Valvatacea</taxon>
        <taxon>Valvatida</taxon>
        <taxon>Acanthasteridae</taxon>
        <taxon>Acanthaster</taxon>
    </lineage>
</organism>
<sequence length="533" mass="59099">MDSSLLNQHLTVDSSHSYVLPRLCKAQKASNMALNEQIRQMIAEGKSIYHFGFGQSPFPVVEGARRVLAERAGENAYLPVAGLLELRVQICNFHAQLDGLGHLDPNMVIVGPGTKQVIYLLIQVFRWCIYIYLCVPFEVSLTARDSVLILSPSWITYKPMTVLAGKESLEVVSGMEDGWKLTPRILEKTILESGASKNHLLIFCNPDNPTGISYSEAELMALSGVLRKYNVVVLSDEIYGHTQYQGDFLSLAKYYPEGTIISSGLSKCFSAGGWRCGYSIYPKELVALYKTVCSASSHTHSCAAAPVQHAAIHNVIQLSGLRNSWRCASRCPECFLKEISQKPAVFQNCGVVVSLLVLVSRVNGLSEKYISCLIFVAPLYFQLFKLGDETKEYLKGCRCIMGALAKFCHRELTRCGVQAILPVAGYYIFPDFEILRPVLEARGILTCEQMCEALFKEADVVVMAGGPGFMRPLTEFTVRLCFVNFDGGVALDGWRRQGCKETLDQEFLDEFCSPVVLGIKAIVSWVEKQQAAL</sequence>
<dbReference type="AlphaFoldDB" id="A0A8B7ZBC2"/>
<comment type="similarity">
    <text evidence="2">Belongs to the class-I pyridoxal-phosphate-dependent aminotransferase family.</text>
</comment>
<dbReference type="InterPro" id="IPR004839">
    <property type="entry name" value="Aminotransferase_I/II_large"/>
</dbReference>
<evidence type="ECO:0000256" key="1">
    <source>
        <dbReference type="ARBA" id="ARBA00001933"/>
    </source>
</evidence>
<evidence type="ECO:0000259" key="6">
    <source>
        <dbReference type="Pfam" id="PF00155"/>
    </source>
</evidence>
<evidence type="ECO:0000256" key="5">
    <source>
        <dbReference type="ARBA" id="ARBA00022898"/>
    </source>
</evidence>
<dbReference type="GeneID" id="110984548"/>
<dbReference type="Proteomes" id="UP000694845">
    <property type="component" value="Unplaced"/>
</dbReference>
<dbReference type="GO" id="GO:0008483">
    <property type="term" value="F:transaminase activity"/>
    <property type="evidence" value="ECO:0007669"/>
    <property type="project" value="UniProtKB-KW"/>
</dbReference>
<evidence type="ECO:0000256" key="4">
    <source>
        <dbReference type="ARBA" id="ARBA00022679"/>
    </source>
</evidence>
<evidence type="ECO:0000256" key="3">
    <source>
        <dbReference type="ARBA" id="ARBA00022576"/>
    </source>
</evidence>
<dbReference type="PANTHER" id="PTHR46383">
    <property type="entry name" value="ASPARTATE AMINOTRANSFERASE"/>
    <property type="match status" value="1"/>
</dbReference>
<proteinExistence type="inferred from homology"/>
<dbReference type="InterPro" id="IPR015422">
    <property type="entry name" value="PyrdxlP-dep_Trfase_small"/>
</dbReference>
<dbReference type="PANTHER" id="PTHR46383:SF1">
    <property type="entry name" value="ASPARTATE AMINOTRANSFERASE"/>
    <property type="match status" value="1"/>
</dbReference>
<dbReference type="Pfam" id="PF00155">
    <property type="entry name" value="Aminotran_1_2"/>
    <property type="match status" value="1"/>
</dbReference>
<keyword evidence="3" id="KW-0032">Aminotransferase</keyword>
<accession>A0A8B7ZBC2</accession>
<dbReference type="GO" id="GO:0006520">
    <property type="term" value="P:amino acid metabolic process"/>
    <property type="evidence" value="ECO:0007669"/>
    <property type="project" value="InterPro"/>
</dbReference>
<dbReference type="OrthoDB" id="7042322at2759"/>
<dbReference type="CDD" id="cd00609">
    <property type="entry name" value="AAT_like"/>
    <property type="match status" value="1"/>
</dbReference>
<keyword evidence="4" id="KW-0808">Transferase</keyword>
<keyword evidence="7" id="KW-1185">Reference proteome</keyword>
<dbReference type="SUPFAM" id="SSF53383">
    <property type="entry name" value="PLP-dependent transferases"/>
    <property type="match status" value="1"/>
</dbReference>
<feature type="domain" description="Aminotransferase class I/classII large" evidence="6">
    <location>
        <begin position="53"/>
        <end position="306"/>
    </location>
</feature>
<dbReference type="OMA" id="IEPFHVM"/>
<dbReference type="InterPro" id="IPR015421">
    <property type="entry name" value="PyrdxlP-dep_Trfase_major"/>
</dbReference>
<evidence type="ECO:0000256" key="2">
    <source>
        <dbReference type="ARBA" id="ARBA00007441"/>
    </source>
</evidence>
<keyword evidence="5" id="KW-0663">Pyridoxal phosphate</keyword>
<evidence type="ECO:0000313" key="7">
    <source>
        <dbReference type="Proteomes" id="UP000694845"/>
    </source>
</evidence>
<protein>
    <submittedName>
        <fullName evidence="8">Uncharacterized protein LOC110984548</fullName>
    </submittedName>
</protein>
<gene>
    <name evidence="8" type="primary">LOC110984548</name>
</gene>
<dbReference type="Gene3D" id="3.90.1150.10">
    <property type="entry name" value="Aspartate Aminotransferase, domain 1"/>
    <property type="match status" value="1"/>
</dbReference>
<dbReference type="KEGG" id="aplc:110984548"/>
<dbReference type="RefSeq" id="XP_022100531.1">
    <property type="nucleotide sequence ID" value="XM_022244839.1"/>
</dbReference>
<comment type="cofactor">
    <cofactor evidence="1">
        <name>pyridoxal 5'-phosphate</name>
        <dbReference type="ChEBI" id="CHEBI:597326"/>
    </cofactor>
</comment>
<dbReference type="InterPro" id="IPR015424">
    <property type="entry name" value="PyrdxlP-dep_Trfase"/>
</dbReference>
<dbReference type="Gene3D" id="3.40.640.10">
    <property type="entry name" value="Type I PLP-dependent aspartate aminotransferase-like (Major domain)"/>
    <property type="match status" value="1"/>
</dbReference>
<evidence type="ECO:0000313" key="8">
    <source>
        <dbReference type="RefSeq" id="XP_022100531.1"/>
    </source>
</evidence>
<reference evidence="8" key="1">
    <citation type="submission" date="2025-08" db="UniProtKB">
        <authorList>
            <consortium name="RefSeq"/>
        </authorList>
    </citation>
    <scope>IDENTIFICATION</scope>
</reference>
<name>A0A8B7ZBC2_ACAPL</name>